<dbReference type="EMBL" id="VXIS01000295">
    <property type="protein sequence ID" value="KAA8894981.1"/>
    <property type="molecule type" value="Genomic_DNA"/>
</dbReference>
<evidence type="ECO:0008006" key="3">
    <source>
        <dbReference type="Google" id="ProtNLM"/>
    </source>
</evidence>
<reference evidence="1 2" key="1">
    <citation type="submission" date="2019-09" db="EMBL/GenBank/DDBJ databases">
        <title>Draft genome of the ectomycorrhizal ascomycete Sphaerosporella brunnea.</title>
        <authorList>
            <consortium name="DOE Joint Genome Institute"/>
            <person name="Benucci G.M."/>
            <person name="Marozzi G."/>
            <person name="Antonielli L."/>
            <person name="Sanchez S."/>
            <person name="Marco P."/>
            <person name="Wang X."/>
            <person name="Falini L.B."/>
            <person name="Barry K."/>
            <person name="Haridas S."/>
            <person name="Lipzen A."/>
            <person name="Labutti K."/>
            <person name="Grigoriev I.V."/>
            <person name="Murat C."/>
            <person name="Martin F."/>
            <person name="Albertini E."/>
            <person name="Donnini D."/>
            <person name="Bonito G."/>
        </authorList>
    </citation>
    <scope>NUCLEOTIDE SEQUENCE [LARGE SCALE GENOMIC DNA]</scope>
    <source>
        <strain evidence="1 2">Sb_GMNB300</strain>
    </source>
</reference>
<dbReference type="Proteomes" id="UP000326924">
    <property type="component" value="Unassembled WGS sequence"/>
</dbReference>
<accession>A0A5J5EIB9</accession>
<dbReference type="InParanoid" id="A0A5J5EIB9"/>
<name>A0A5J5EIB9_9PEZI</name>
<sequence>MTTLPKNLTEHCQKVLKRFIENEKKDLSVFYSDANLAEAAKKAAAMVEKLVDRGCSVEYALRFTALTLYDLVILLDDSDTMVLAEEGQRKVTLHKVLMEVSDIYSLARDEGIVSVRFFNTKKGRKNVTPAKVDDVLNKVAYTGLTKIGTELKQKILDPFLYKEAAAGKLKKPLLIMIITDGDVEGEAQGFLKTQINNCIAKLQDTANWKMGRHAAAFYFSRIGNDDDAKALIEGLDNDPSLGKWIDCFPVDERLEDLKVEEGKPRNWDVVCFPDSRTIFIN</sequence>
<keyword evidence="2" id="KW-1185">Reference proteome</keyword>
<dbReference type="OrthoDB" id="2142040at2759"/>
<evidence type="ECO:0000313" key="2">
    <source>
        <dbReference type="Proteomes" id="UP000326924"/>
    </source>
</evidence>
<evidence type="ECO:0000313" key="1">
    <source>
        <dbReference type="EMBL" id="KAA8894981.1"/>
    </source>
</evidence>
<proteinExistence type="predicted"/>
<comment type="caution">
    <text evidence="1">The sequence shown here is derived from an EMBL/GenBank/DDBJ whole genome shotgun (WGS) entry which is preliminary data.</text>
</comment>
<dbReference type="PANTHER" id="PTHR34706">
    <property type="entry name" value="SLR1338 PROTEIN"/>
    <property type="match status" value="1"/>
</dbReference>
<dbReference type="PANTHER" id="PTHR34706:SF2">
    <property type="entry name" value="RFEF"/>
    <property type="match status" value="1"/>
</dbReference>
<gene>
    <name evidence="1" type="ORF">FN846DRAFT_998187</name>
</gene>
<organism evidence="1 2">
    <name type="scientific">Sphaerosporella brunnea</name>
    <dbReference type="NCBI Taxonomy" id="1250544"/>
    <lineage>
        <taxon>Eukaryota</taxon>
        <taxon>Fungi</taxon>
        <taxon>Dikarya</taxon>
        <taxon>Ascomycota</taxon>
        <taxon>Pezizomycotina</taxon>
        <taxon>Pezizomycetes</taxon>
        <taxon>Pezizales</taxon>
        <taxon>Pyronemataceae</taxon>
        <taxon>Sphaerosporella</taxon>
    </lineage>
</organism>
<protein>
    <recommendedName>
        <fullName evidence="3">VWFA domain-containing protein</fullName>
    </recommendedName>
</protein>
<dbReference type="AlphaFoldDB" id="A0A5J5EIB9"/>